<evidence type="ECO:0000256" key="4">
    <source>
        <dbReference type="ARBA" id="ARBA00022989"/>
    </source>
</evidence>
<organism evidence="9 10">
    <name type="scientific">Mucilaginibacter xinganensis</name>
    <dbReference type="NCBI Taxonomy" id="1234841"/>
    <lineage>
        <taxon>Bacteria</taxon>
        <taxon>Pseudomonadati</taxon>
        <taxon>Bacteroidota</taxon>
        <taxon>Sphingobacteriia</taxon>
        <taxon>Sphingobacteriales</taxon>
        <taxon>Sphingobacteriaceae</taxon>
        <taxon>Mucilaginibacter</taxon>
    </lineage>
</organism>
<evidence type="ECO:0000313" key="10">
    <source>
        <dbReference type="Proteomes" id="UP000215002"/>
    </source>
</evidence>
<name>A0A223P0U5_9SPHI</name>
<feature type="domain" description="MacB-like periplasmic core" evidence="8">
    <location>
        <begin position="20"/>
        <end position="248"/>
    </location>
</feature>
<feature type="transmembrane region" description="Helical" evidence="6">
    <location>
        <begin position="350"/>
        <end position="371"/>
    </location>
</feature>
<dbReference type="KEGG" id="muc:MuYL_3868"/>
<dbReference type="PANTHER" id="PTHR30572">
    <property type="entry name" value="MEMBRANE COMPONENT OF TRANSPORTER-RELATED"/>
    <property type="match status" value="1"/>
</dbReference>
<dbReference type="InterPro" id="IPR025857">
    <property type="entry name" value="MacB_PCD"/>
</dbReference>
<dbReference type="EMBL" id="CP022743">
    <property type="protein sequence ID" value="ASU35753.1"/>
    <property type="molecule type" value="Genomic_DNA"/>
</dbReference>
<dbReference type="OrthoDB" id="1451596at2"/>
<dbReference type="InterPro" id="IPR003838">
    <property type="entry name" value="ABC3_permease_C"/>
</dbReference>
<feature type="transmembrane region" description="Helical" evidence="6">
    <location>
        <begin position="294"/>
        <end position="316"/>
    </location>
</feature>
<evidence type="ECO:0000259" key="7">
    <source>
        <dbReference type="Pfam" id="PF02687"/>
    </source>
</evidence>
<dbReference type="PANTHER" id="PTHR30572:SF18">
    <property type="entry name" value="ABC-TYPE MACROLIDE FAMILY EXPORT SYSTEM PERMEASE COMPONENT 2"/>
    <property type="match status" value="1"/>
</dbReference>
<feature type="transmembrane region" description="Helical" evidence="6">
    <location>
        <begin position="21"/>
        <end position="41"/>
    </location>
</feature>
<evidence type="ECO:0000256" key="2">
    <source>
        <dbReference type="ARBA" id="ARBA00022475"/>
    </source>
</evidence>
<proteinExistence type="predicted"/>
<dbReference type="Pfam" id="PF12704">
    <property type="entry name" value="MacB_PCD"/>
    <property type="match status" value="1"/>
</dbReference>
<accession>A0A223P0U5</accession>
<evidence type="ECO:0000256" key="3">
    <source>
        <dbReference type="ARBA" id="ARBA00022692"/>
    </source>
</evidence>
<dbReference type="RefSeq" id="WP_094571882.1">
    <property type="nucleotide sequence ID" value="NZ_CP022743.1"/>
</dbReference>
<keyword evidence="10" id="KW-1185">Reference proteome</keyword>
<dbReference type="AlphaFoldDB" id="A0A223P0U5"/>
<sequence length="809" mass="89604">MLKSYLKTALRFLLKNKTFSFINIFGLATGTLCCLYILLYVQNQYSYDKQHKDVKSVYRLTTDLVLTGDKHHGAASSPPIAPAMKSNFPEVAAYTRAVKTDMLGAKQHLLRYKEQSFYETGAFYVDSTFFDVLSYNFVEGHVQHALDEPYDIVLVKSTAEKLFGRDAAVGKIININDAYGKHDFKVTGVIDQSLGRSHLEGNMFISMKSGAVGASIANDDEWAGNNFLFSYIKLRPGADAAALEKKLPAFLNKYAGSKMKQLGMQKELHLQPVSAIHTTAGYDVEPSKTADPSFLLILVLIAVMIQVIACINFMNLSTARASKRAKEVGVRKVIGAGKFDLIKQFLGESFLLAFIGVIIALPLLWVALPYLNGITHTDIRLSFFADYRLWLMLASLVAVTGLVAGSYPAFYLSAFEAIKVIKGNFSSKVSAAGIRRSLVVFQFVLSIVLITGIIIIYSQLNYIKSKDLGFDKDQKLVFNFYTNDAQTQMPVLANDLKQLSGVKAVSSADNYLSQFVMHDHGVYPEGGNMATAIDAQNIACDQFFMKTNGIKLISGRDFMPGDSGKVLINQTLAKRLNLNEQNAAGKRLYTQYGNTPASYVTVAGVMKDFNYNSLHSDVRPFMLVYDKNPGNFSCMVVSTSSKDYKMLLSQMGAIWKKDLPAVPFTYSFLDSEVQKQYETEIVLSQIINSFTLVAIFISCLGLFGLAAFSAEQRSKEIGIRKVLGSSVSGIVQLLSRDFLLLVIVSFIIATPIAWYGMSKWLQAFAYRIPLSWWMFALAGVIAMFIALFTVSFQAIKAALMNPVKSLKTE</sequence>
<evidence type="ECO:0008006" key="11">
    <source>
        <dbReference type="Google" id="ProtNLM"/>
    </source>
</evidence>
<dbReference type="Proteomes" id="UP000215002">
    <property type="component" value="Chromosome"/>
</dbReference>
<feature type="transmembrane region" description="Helical" evidence="6">
    <location>
        <begin position="438"/>
        <end position="457"/>
    </location>
</feature>
<keyword evidence="2" id="KW-1003">Cell membrane</keyword>
<feature type="domain" description="ABC3 transporter permease C-terminal" evidence="7">
    <location>
        <begin position="689"/>
        <end position="802"/>
    </location>
</feature>
<evidence type="ECO:0000256" key="5">
    <source>
        <dbReference type="ARBA" id="ARBA00023136"/>
    </source>
</evidence>
<protein>
    <recommendedName>
        <fullName evidence="11">ABC transport system permease protein</fullName>
    </recommendedName>
</protein>
<dbReference type="GO" id="GO:0022857">
    <property type="term" value="F:transmembrane transporter activity"/>
    <property type="evidence" value="ECO:0007669"/>
    <property type="project" value="TreeGrafter"/>
</dbReference>
<comment type="subcellular location">
    <subcellularLocation>
        <location evidence="1">Cell membrane</location>
        <topology evidence="1">Multi-pass membrane protein</topology>
    </subcellularLocation>
</comment>
<feature type="transmembrane region" description="Helical" evidence="6">
    <location>
        <begin position="738"/>
        <end position="757"/>
    </location>
</feature>
<dbReference type="InterPro" id="IPR050250">
    <property type="entry name" value="Macrolide_Exporter_MacB"/>
</dbReference>
<evidence type="ECO:0000259" key="8">
    <source>
        <dbReference type="Pfam" id="PF12704"/>
    </source>
</evidence>
<keyword evidence="5 6" id="KW-0472">Membrane</keyword>
<keyword evidence="3 6" id="KW-0812">Transmembrane</keyword>
<evidence type="ECO:0000256" key="1">
    <source>
        <dbReference type="ARBA" id="ARBA00004651"/>
    </source>
</evidence>
<evidence type="ECO:0000256" key="6">
    <source>
        <dbReference type="SAM" id="Phobius"/>
    </source>
</evidence>
<dbReference type="Pfam" id="PF02687">
    <property type="entry name" value="FtsX"/>
    <property type="match status" value="2"/>
</dbReference>
<reference evidence="9 10" key="1">
    <citation type="submission" date="2017-08" db="EMBL/GenBank/DDBJ databases">
        <title>Complete genome sequence of Mucilaginibacter sp. strain BJC16-A31.</title>
        <authorList>
            <consortium name="Henan University of Science and Technology"/>
            <person name="You X."/>
        </authorList>
    </citation>
    <scope>NUCLEOTIDE SEQUENCE [LARGE SCALE GENOMIC DNA]</scope>
    <source>
        <strain evidence="9 10">BJC16-A31</strain>
    </source>
</reference>
<feature type="transmembrane region" description="Helical" evidence="6">
    <location>
        <begin position="690"/>
        <end position="710"/>
    </location>
</feature>
<dbReference type="GO" id="GO:0005886">
    <property type="term" value="C:plasma membrane"/>
    <property type="evidence" value="ECO:0007669"/>
    <property type="project" value="UniProtKB-SubCell"/>
</dbReference>
<gene>
    <name evidence="9" type="ORF">MuYL_3868</name>
</gene>
<evidence type="ECO:0000313" key="9">
    <source>
        <dbReference type="EMBL" id="ASU35753.1"/>
    </source>
</evidence>
<feature type="domain" description="ABC3 transporter permease C-terminal" evidence="7">
    <location>
        <begin position="300"/>
        <end position="413"/>
    </location>
</feature>
<feature type="transmembrane region" description="Helical" evidence="6">
    <location>
        <begin position="772"/>
        <end position="795"/>
    </location>
</feature>
<keyword evidence="4 6" id="KW-1133">Transmembrane helix</keyword>
<feature type="transmembrane region" description="Helical" evidence="6">
    <location>
        <begin position="391"/>
        <end position="418"/>
    </location>
</feature>